<dbReference type="CDD" id="cd08544">
    <property type="entry name" value="Reeler"/>
    <property type="match status" value="1"/>
</dbReference>
<dbReference type="InterPro" id="IPR003582">
    <property type="entry name" value="ShKT_dom"/>
</dbReference>
<evidence type="ECO:0000259" key="4">
    <source>
        <dbReference type="PROSITE" id="PS51019"/>
    </source>
</evidence>
<sequence>MILLFCAALVQIVSSWPDGAPCLHAAYESMNPLEAVEHQGGLQLTEPPYEIKVDQKCYWRNQPLTLHLQGLNESVWYKGFVIQPFEWRDGRLGERMGQLMRLDDNGSWQQQCFRFKNSATHSHDEKKKHMRLWWKIDEDSRTVQFVATVVKHQTMFWVKSVLSNPIPPCRVSKTGIENYQKPMPTLPPPVKQFKMDTIKAFGTERIQPPPQLQLPPQPQPPLQSQRQPDITFTTRMSSPVPVTTPSPPPPQLVGSSSTRMKQIIPVADGFQGRQVSFEPGLQSRTVSNAGIQARPAPSDNRMTMTNTPFPTTIGTRIPTSQQFSQPSTQRITILRPETSFRQQNSFSASIQTRPSSVPLQFRSTPDVRRPTVMVRFCFDRDGADRCADWVPYCRSERFYAYMRSYCTRSCGFC</sequence>
<dbReference type="InterPro" id="IPR051237">
    <property type="entry name" value="Ferric-chelate_Red/DefProt"/>
</dbReference>
<dbReference type="Proteomes" id="UP001303046">
    <property type="component" value="Unassembled WGS sequence"/>
</dbReference>
<evidence type="ECO:0000313" key="6">
    <source>
        <dbReference type="EMBL" id="KAK6755060.1"/>
    </source>
</evidence>
<dbReference type="PANTHER" id="PTHR45828">
    <property type="entry name" value="CYTOCHROME B561/FERRIC REDUCTASE TRANSMEMBRANE"/>
    <property type="match status" value="1"/>
</dbReference>
<accession>A0ABR1DX99</accession>
<dbReference type="Gene3D" id="2.60.40.4060">
    <property type="entry name" value="Reeler domain"/>
    <property type="match status" value="1"/>
</dbReference>
<protein>
    <recommendedName>
        <fullName evidence="8">ShTK domain protein</fullName>
    </recommendedName>
</protein>
<feature type="domain" description="ShKT" evidence="5">
    <location>
        <begin position="377"/>
        <end position="413"/>
    </location>
</feature>
<evidence type="ECO:0000256" key="1">
    <source>
        <dbReference type="PROSITE-ProRule" id="PRU01005"/>
    </source>
</evidence>
<comment type="caution">
    <text evidence="6">The sequence shown here is derived from an EMBL/GenBank/DDBJ whole genome shotgun (WGS) entry which is preliminary data.</text>
</comment>
<dbReference type="PROSITE" id="PS51670">
    <property type="entry name" value="SHKT"/>
    <property type="match status" value="1"/>
</dbReference>
<reference evidence="6 7" key="1">
    <citation type="submission" date="2023-08" db="EMBL/GenBank/DDBJ databases">
        <title>A Necator americanus chromosomal reference genome.</title>
        <authorList>
            <person name="Ilik V."/>
            <person name="Petrzelkova K.J."/>
            <person name="Pardy F."/>
            <person name="Fuh T."/>
            <person name="Niatou-Singa F.S."/>
            <person name="Gouil Q."/>
            <person name="Baker L."/>
            <person name="Ritchie M.E."/>
            <person name="Jex A.R."/>
            <person name="Gazzola D."/>
            <person name="Li H."/>
            <person name="Toshio Fujiwara R."/>
            <person name="Zhan B."/>
            <person name="Aroian R.V."/>
            <person name="Pafco B."/>
            <person name="Schwarz E.M."/>
        </authorList>
    </citation>
    <scope>NUCLEOTIDE SEQUENCE [LARGE SCALE GENOMIC DNA]</scope>
    <source>
        <strain evidence="6 7">Aroian</strain>
        <tissue evidence="6">Whole animal</tissue>
    </source>
</reference>
<dbReference type="Gene3D" id="1.10.10.1940">
    <property type="match status" value="1"/>
</dbReference>
<feature type="compositionally biased region" description="Pro residues" evidence="2">
    <location>
        <begin position="207"/>
        <end position="221"/>
    </location>
</feature>
<dbReference type="InterPro" id="IPR042307">
    <property type="entry name" value="Reeler_sf"/>
</dbReference>
<name>A0ABR1DX99_NECAM</name>
<feature type="signal peptide" evidence="3">
    <location>
        <begin position="1"/>
        <end position="15"/>
    </location>
</feature>
<gene>
    <name evidence="6" type="primary">Necator_chrV.g18603</name>
    <name evidence="6" type="ORF">RB195_013812</name>
</gene>
<feature type="domain" description="Reelin" evidence="4">
    <location>
        <begin position="7"/>
        <end position="182"/>
    </location>
</feature>
<keyword evidence="3" id="KW-0732">Signal</keyword>
<evidence type="ECO:0000256" key="3">
    <source>
        <dbReference type="SAM" id="SignalP"/>
    </source>
</evidence>
<dbReference type="Pfam" id="PF01549">
    <property type="entry name" value="ShK"/>
    <property type="match status" value="1"/>
</dbReference>
<dbReference type="PANTHER" id="PTHR45828:SF42">
    <property type="entry name" value="DEFENSE PROTEIN L(2)34FC"/>
    <property type="match status" value="1"/>
</dbReference>
<evidence type="ECO:0000259" key="5">
    <source>
        <dbReference type="PROSITE" id="PS51670"/>
    </source>
</evidence>
<feature type="chain" id="PRO_5045908681" description="ShTK domain protein" evidence="3">
    <location>
        <begin position="16"/>
        <end position="413"/>
    </location>
</feature>
<dbReference type="InterPro" id="IPR002861">
    <property type="entry name" value="Reeler_dom"/>
</dbReference>
<dbReference type="PROSITE" id="PS51019">
    <property type="entry name" value="REELIN"/>
    <property type="match status" value="1"/>
</dbReference>
<comment type="caution">
    <text evidence="1">Lacks conserved residue(s) required for the propagation of feature annotation.</text>
</comment>
<keyword evidence="7" id="KW-1185">Reference proteome</keyword>
<evidence type="ECO:0008006" key="8">
    <source>
        <dbReference type="Google" id="ProtNLM"/>
    </source>
</evidence>
<evidence type="ECO:0000256" key="2">
    <source>
        <dbReference type="SAM" id="MobiDB-lite"/>
    </source>
</evidence>
<evidence type="ECO:0000313" key="7">
    <source>
        <dbReference type="Proteomes" id="UP001303046"/>
    </source>
</evidence>
<feature type="compositionally biased region" description="Pro residues" evidence="2">
    <location>
        <begin position="242"/>
        <end position="251"/>
    </location>
</feature>
<proteinExistence type="predicted"/>
<dbReference type="Pfam" id="PF02014">
    <property type="entry name" value="Reeler"/>
    <property type="match status" value="1"/>
</dbReference>
<feature type="region of interest" description="Disordered" evidence="2">
    <location>
        <begin position="206"/>
        <end position="257"/>
    </location>
</feature>
<dbReference type="EMBL" id="JAVFWL010000005">
    <property type="protein sequence ID" value="KAK6755060.1"/>
    <property type="molecule type" value="Genomic_DNA"/>
</dbReference>
<organism evidence="6 7">
    <name type="scientific">Necator americanus</name>
    <name type="common">Human hookworm</name>
    <dbReference type="NCBI Taxonomy" id="51031"/>
    <lineage>
        <taxon>Eukaryota</taxon>
        <taxon>Metazoa</taxon>
        <taxon>Ecdysozoa</taxon>
        <taxon>Nematoda</taxon>
        <taxon>Chromadorea</taxon>
        <taxon>Rhabditida</taxon>
        <taxon>Rhabditina</taxon>
        <taxon>Rhabditomorpha</taxon>
        <taxon>Strongyloidea</taxon>
        <taxon>Ancylostomatidae</taxon>
        <taxon>Bunostominae</taxon>
        <taxon>Necator</taxon>
    </lineage>
</organism>